<comment type="caution">
    <text evidence="1">The sequence shown here is derived from an EMBL/GenBank/DDBJ whole genome shotgun (WGS) entry which is preliminary data.</text>
</comment>
<accession>A0A0C2YDQ5</accession>
<dbReference type="Pfam" id="PF04390">
    <property type="entry name" value="LptE"/>
    <property type="match status" value="1"/>
</dbReference>
<dbReference type="GO" id="GO:0019867">
    <property type="term" value="C:outer membrane"/>
    <property type="evidence" value="ECO:0007669"/>
    <property type="project" value="InterPro"/>
</dbReference>
<evidence type="ECO:0000313" key="2">
    <source>
        <dbReference type="Proteomes" id="UP000031971"/>
    </source>
</evidence>
<evidence type="ECO:0000313" key="1">
    <source>
        <dbReference type="EMBL" id="KIL97839.1"/>
    </source>
</evidence>
<gene>
    <name evidence="1" type="ORF">CCC_00900</name>
</gene>
<protein>
    <recommendedName>
        <fullName evidence="3">LPS-assembly lipoprotein</fullName>
    </recommendedName>
</protein>
<name>A0A0C2YDQ5_PARME</name>
<dbReference type="STRING" id="272627.CCC_00900"/>
<organism evidence="1 2">
    <name type="scientific">Paramagnetospirillum magnetotacticum MS-1</name>
    <dbReference type="NCBI Taxonomy" id="272627"/>
    <lineage>
        <taxon>Bacteria</taxon>
        <taxon>Pseudomonadati</taxon>
        <taxon>Pseudomonadota</taxon>
        <taxon>Alphaproteobacteria</taxon>
        <taxon>Rhodospirillales</taxon>
        <taxon>Magnetospirillaceae</taxon>
        <taxon>Paramagnetospirillum</taxon>
    </lineage>
</organism>
<dbReference type="Gene3D" id="3.30.160.150">
    <property type="entry name" value="Lipoprotein like domain"/>
    <property type="match status" value="1"/>
</dbReference>
<reference evidence="1 2" key="1">
    <citation type="submission" date="2015-01" db="EMBL/GenBank/DDBJ databases">
        <title>Genome Sequence of Magnetospirillum magnetotacticum Strain MS-1.</title>
        <authorList>
            <person name="Marinov G.K."/>
            <person name="Smalley M.D."/>
            <person name="DeSalvo G."/>
        </authorList>
    </citation>
    <scope>NUCLEOTIDE SEQUENCE [LARGE SCALE GENOMIC DNA]</scope>
    <source>
        <strain evidence="1 2">MS-1</strain>
    </source>
</reference>
<dbReference type="AlphaFoldDB" id="A0A0C2YDQ5"/>
<proteinExistence type="predicted"/>
<dbReference type="Proteomes" id="UP000031971">
    <property type="component" value="Unassembled WGS sequence"/>
</dbReference>
<sequence length="180" mass="20059">MMTLGPAGCGFRPMYGTPSGAATGMDADLAAIRIEPIKDRIGQQLRNAMLQRLSPRGEAADYTYRLEIKLTESVSNLGFRKDTFATVANLSMSAQVLLGTNGASILADNVTTTVYFDHLGPRYASVAAERDAEERALNQLADDIRNRIAVAIQRYQANPNDERYRQRRSIFRDDRVEDRQ</sequence>
<dbReference type="InterPro" id="IPR007485">
    <property type="entry name" value="LPS_assembly_LptE"/>
</dbReference>
<dbReference type="GO" id="GO:0043165">
    <property type="term" value="P:Gram-negative-bacterium-type cell outer membrane assembly"/>
    <property type="evidence" value="ECO:0007669"/>
    <property type="project" value="InterPro"/>
</dbReference>
<keyword evidence="2" id="KW-1185">Reference proteome</keyword>
<dbReference type="EMBL" id="JXSL01000030">
    <property type="protein sequence ID" value="KIL97839.1"/>
    <property type="molecule type" value="Genomic_DNA"/>
</dbReference>
<evidence type="ECO:0008006" key="3">
    <source>
        <dbReference type="Google" id="ProtNLM"/>
    </source>
</evidence>